<dbReference type="Pfam" id="PF10136">
    <property type="entry name" value="SpecificRecomb"/>
    <property type="match status" value="1"/>
</dbReference>
<proteinExistence type="predicted"/>
<feature type="transmembrane region" description="Helical" evidence="1">
    <location>
        <begin position="409"/>
        <end position="427"/>
    </location>
</feature>
<reference evidence="2 3" key="1">
    <citation type="submission" date="2023-11" db="EMBL/GenBank/DDBJ databases">
        <title>Draft genome of Azohydromonas lata strain H1 (DSM1123), a polyhydroxyalkanoate producer.</title>
        <authorList>
            <person name="Traversa D."/>
            <person name="D'Addabbo P."/>
            <person name="Pazzani C."/>
            <person name="Manzari C."/>
            <person name="Chiara M."/>
            <person name="Scrascia M."/>
        </authorList>
    </citation>
    <scope>NUCLEOTIDE SEQUENCE [LARGE SCALE GENOMIC DNA]</scope>
    <source>
        <strain evidence="2 3">H1</strain>
    </source>
</reference>
<organism evidence="2 3">
    <name type="scientific">Azohydromonas lata</name>
    <dbReference type="NCBI Taxonomy" id="45677"/>
    <lineage>
        <taxon>Bacteria</taxon>
        <taxon>Pseudomonadati</taxon>
        <taxon>Pseudomonadota</taxon>
        <taxon>Betaproteobacteria</taxon>
        <taxon>Burkholderiales</taxon>
        <taxon>Sphaerotilaceae</taxon>
        <taxon>Azohydromonas</taxon>
    </lineage>
</organism>
<keyword evidence="1" id="KW-1133">Transmembrane helix</keyword>
<dbReference type="Proteomes" id="UP001293718">
    <property type="component" value="Unassembled WGS sequence"/>
</dbReference>
<comment type="caution">
    <text evidence="2">The sequence shown here is derived from an EMBL/GenBank/DDBJ whole genome shotgun (WGS) entry which is preliminary data.</text>
</comment>
<feature type="transmembrane region" description="Helical" evidence="1">
    <location>
        <begin position="514"/>
        <end position="533"/>
    </location>
</feature>
<keyword evidence="1" id="KW-0472">Membrane</keyword>
<feature type="transmembrane region" description="Helical" evidence="1">
    <location>
        <begin position="467"/>
        <end position="489"/>
    </location>
</feature>
<keyword evidence="1" id="KW-0812">Transmembrane</keyword>
<feature type="transmembrane region" description="Helical" evidence="1">
    <location>
        <begin position="575"/>
        <end position="597"/>
    </location>
</feature>
<name>A0ABU5INL5_9BURK</name>
<dbReference type="RefSeq" id="WP_322467919.1">
    <property type="nucleotide sequence ID" value="NZ_JAXOJX010000071.1"/>
</dbReference>
<keyword evidence="3" id="KW-1185">Reference proteome</keyword>
<protein>
    <submittedName>
        <fullName evidence="2">Recombinase</fullName>
    </submittedName>
</protein>
<gene>
    <name evidence="2" type="ORF">SM757_28300</name>
</gene>
<evidence type="ECO:0000256" key="1">
    <source>
        <dbReference type="SAM" id="Phobius"/>
    </source>
</evidence>
<accession>A0ABU5INL5</accession>
<dbReference type="EMBL" id="JAXOJX010000071">
    <property type="protein sequence ID" value="MDZ5460489.1"/>
    <property type="molecule type" value="Genomic_DNA"/>
</dbReference>
<dbReference type="InterPro" id="IPR011385">
    <property type="entry name" value="Site-sp_rcmbase"/>
</dbReference>
<dbReference type="PIRSF" id="PIRSF015380">
    <property type="entry name" value="Site-sp_rcmb"/>
    <property type="match status" value="1"/>
</dbReference>
<sequence length="688" mass="74941">MGAAQSTSAWDLTALLNAADARAPLAERHLWLARLLEWLRHDPPRRPAEGATPAPLLRLRHLLNVLDQHPPHRQALQALVQRFWSEIDAAALFAEFAFPQRVHLAGELVRRLRERVLPSTPDTTDLAELFPLLFDSSDAEWIAAIDEPTLQRLAALLAPRGEGQALEGEAGRAVQAHVEAAAADPAATPLSVPRWRDTMADAVTLLVSAVHGAGLSPLLRRRMSPALLVEEPFRQLTRASERLRDAEHAGDTAALLHEAHYLRALLDACRRAADSIEEHLEEFGVSVDIVYGVQQLRERTLRIERLLDCLLSPAPARELQLLTLQLVQGLTEREGVRSLLKAQYGQLARKMTERSAETGEHYIARTRTEYLDMYRRAAGGGLVMALTTFMKFAITGLGLTAFWSGLLAGFNYAASFVLIMLLHWTVATKQPAMTAPAMAARLRGSHRDEEAFVDEVVHLIRSQAAGILGNLTLVAPVVLAVQALAWGVMDEPLVDAGKAGHVLHRLTLLGPTPLYAAFTGVLLFGSSVIAGWVENWFVFNRLDSAIAWNPRIVARLGAARAARWAAWARANVSGLAANVSLGLMLGLTPALAGFFALPLDVRHVTLSTGQLAAAAGSMGVAILAEPAFWWCVAGIVATGLLNVGVSFYLALRLALRARGLHLKERAHLAAAIRRRLLRQPLSLLVPGR</sequence>
<evidence type="ECO:0000313" key="3">
    <source>
        <dbReference type="Proteomes" id="UP001293718"/>
    </source>
</evidence>
<feature type="transmembrane region" description="Helical" evidence="1">
    <location>
        <begin position="627"/>
        <end position="651"/>
    </location>
</feature>
<evidence type="ECO:0000313" key="2">
    <source>
        <dbReference type="EMBL" id="MDZ5460489.1"/>
    </source>
</evidence>
<feature type="transmembrane region" description="Helical" evidence="1">
    <location>
        <begin position="382"/>
        <end position="403"/>
    </location>
</feature>